<dbReference type="EMBL" id="CAJPIN010000526">
    <property type="protein sequence ID" value="CAG2053620.1"/>
    <property type="molecule type" value="Genomic_DNA"/>
</dbReference>
<evidence type="ECO:0000313" key="1">
    <source>
        <dbReference type="EMBL" id="CAG2053620.1"/>
    </source>
</evidence>
<evidence type="ECO:0000313" key="2">
    <source>
        <dbReference type="Proteomes" id="UP001153148"/>
    </source>
</evidence>
<accession>A0ABN7NCM8</accession>
<dbReference type="Proteomes" id="UP001153148">
    <property type="component" value="Unassembled WGS sequence"/>
</dbReference>
<sequence>MALKFVSRWYFSRVDVGIVGESDVVPGGGLRERERERKLRRRMNERKHRKAGVENNGLGAMRGHVQCSTMNEDKLLSRFNTSSFAILVTLRSFWRCQKGHVHDKLGKINLEEVHPHFREERVDNHLGKKNTLITPNRDSNPDLLVIGNLIYCESGVLDHTDTEVDMRQALNHKTTEVDF</sequence>
<keyword evidence="2" id="KW-1185">Reference proteome</keyword>
<protein>
    <submittedName>
        <fullName evidence="1">Uncharacterized protein</fullName>
    </submittedName>
</protein>
<organism evidence="1 2">
    <name type="scientific">Timema podura</name>
    <name type="common">Walking stick</name>
    <dbReference type="NCBI Taxonomy" id="61482"/>
    <lineage>
        <taxon>Eukaryota</taxon>
        <taxon>Metazoa</taxon>
        <taxon>Ecdysozoa</taxon>
        <taxon>Arthropoda</taxon>
        <taxon>Hexapoda</taxon>
        <taxon>Insecta</taxon>
        <taxon>Pterygota</taxon>
        <taxon>Neoptera</taxon>
        <taxon>Polyneoptera</taxon>
        <taxon>Phasmatodea</taxon>
        <taxon>Timematodea</taxon>
        <taxon>Timematoidea</taxon>
        <taxon>Timematidae</taxon>
        <taxon>Timema</taxon>
    </lineage>
</organism>
<proteinExistence type="predicted"/>
<gene>
    <name evidence="1" type="ORF">TPAB3V08_LOCUS671</name>
</gene>
<name>A0ABN7NCM8_TIMPD</name>
<comment type="caution">
    <text evidence="1">The sequence shown here is derived from an EMBL/GenBank/DDBJ whole genome shotgun (WGS) entry which is preliminary data.</text>
</comment>
<reference evidence="1" key="1">
    <citation type="submission" date="2021-03" db="EMBL/GenBank/DDBJ databases">
        <authorList>
            <person name="Tran Van P."/>
        </authorList>
    </citation>
    <scope>NUCLEOTIDE SEQUENCE</scope>
</reference>